<dbReference type="PANTHER" id="PTHR33365">
    <property type="entry name" value="YALI0B05434P"/>
    <property type="match status" value="1"/>
</dbReference>
<dbReference type="Proteomes" id="UP001642405">
    <property type="component" value="Unassembled WGS sequence"/>
</dbReference>
<evidence type="ECO:0000256" key="5">
    <source>
        <dbReference type="ARBA" id="ARBA00023026"/>
    </source>
</evidence>
<evidence type="ECO:0000256" key="2">
    <source>
        <dbReference type="ARBA" id="ARBA00004685"/>
    </source>
</evidence>
<keyword evidence="7" id="KW-0325">Glycoprotein</keyword>
<evidence type="ECO:0000256" key="4">
    <source>
        <dbReference type="ARBA" id="ARBA00022989"/>
    </source>
</evidence>
<comment type="caution">
    <text evidence="11">The sequence shown here is derived from an EMBL/GenBank/DDBJ whole genome shotgun (WGS) entry which is preliminary data.</text>
</comment>
<dbReference type="EMBL" id="CAWUHB010000007">
    <property type="protein sequence ID" value="CAK7213655.1"/>
    <property type="molecule type" value="Genomic_DNA"/>
</dbReference>
<proteinExistence type="inferred from homology"/>
<dbReference type="Pfam" id="PF11807">
    <property type="entry name" value="UstYa"/>
    <property type="match status" value="1"/>
</dbReference>
<comment type="similarity">
    <text evidence="8">Belongs to the ustYa family.</text>
</comment>
<evidence type="ECO:0000256" key="6">
    <source>
        <dbReference type="ARBA" id="ARBA00023136"/>
    </source>
</evidence>
<evidence type="ECO:0000313" key="11">
    <source>
        <dbReference type="EMBL" id="CAK7213655.1"/>
    </source>
</evidence>
<gene>
    <name evidence="11" type="ORF">SCUCBS95973_001872</name>
</gene>
<evidence type="ECO:0000256" key="3">
    <source>
        <dbReference type="ARBA" id="ARBA00022692"/>
    </source>
</evidence>
<comment type="subcellular location">
    <subcellularLocation>
        <location evidence="1">Membrane</location>
        <topology evidence="1">Single-pass membrane protein</topology>
    </subcellularLocation>
</comment>
<sequence length="293" mass="33319">MSKIYHSLPHDEEKLDDESTAFTPSTRTLSIDSDAERAGFVPRARRQLAKNWMWLGHAILLTTSVTLFTLSFCARNAKPNDAKYTEAYSSYCMDNLDMALWWLVMADAPAAVAVRYETTRFTNLTPVVEGPFVGYGPEVDLAWDYIANDIGDTMISEAELDRLGLPRNSLKITHPRTGEVGYRAALEVFHQLHCLNLVRQAVYKDYYKMHGGDVGGAESEEDLMGHVDHCLETLRTNLMCQSDIGIFTFKLFPEYGFADDDYWPDFNTLHTCRNFEAVRAWAVEHTVAWDHNV</sequence>
<evidence type="ECO:0000256" key="10">
    <source>
        <dbReference type="SAM" id="Phobius"/>
    </source>
</evidence>
<evidence type="ECO:0000313" key="12">
    <source>
        <dbReference type="Proteomes" id="UP001642405"/>
    </source>
</evidence>
<keyword evidence="4 10" id="KW-1133">Transmembrane helix</keyword>
<keyword evidence="6 10" id="KW-0472">Membrane</keyword>
<keyword evidence="3 10" id="KW-0812">Transmembrane</keyword>
<protein>
    <recommendedName>
        <fullName evidence="13">Tat pathway signal sequence</fullName>
    </recommendedName>
</protein>
<evidence type="ECO:0000256" key="1">
    <source>
        <dbReference type="ARBA" id="ARBA00004167"/>
    </source>
</evidence>
<comment type="pathway">
    <text evidence="2">Mycotoxin biosynthesis.</text>
</comment>
<accession>A0ABP0B275</accession>
<evidence type="ECO:0000256" key="7">
    <source>
        <dbReference type="ARBA" id="ARBA00023180"/>
    </source>
</evidence>
<evidence type="ECO:0000256" key="9">
    <source>
        <dbReference type="SAM" id="MobiDB-lite"/>
    </source>
</evidence>
<organism evidence="11 12">
    <name type="scientific">Sporothrix curviconia</name>
    <dbReference type="NCBI Taxonomy" id="1260050"/>
    <lineage>
        <taxon>Eukaryota</taxon>
        <taxon>Fungi</taxon>
        <taxon>Dikarya</taxon>
        <taxon>Ascomycota</taxon>
        <taxon>Pezizomycotina</taxon>
        <taxon>Sordariomycetes</taxon>
        <taxon>Sordariomycetidae</taxon>
        <taxon>Ophiostomatales</taxon>
        <taxon>Ophiostomataceae</taxon>
        <taxon>Sporothrix</taxon>
    </lineage>
</organism>
<evidence type="ECO:0000256" key="8">
    <source>
        <dbReference type="ARBA" id="ARBA00035112"/>
    </source>
</evidence>
<evidence type="ECO:0008006" key="13">
    <source>
        <dbReference type="Google" id="ProtNLM"/>
    </source>
</evidence>
<name>A0ABP0B275_9PEZI</name>
<feature type="region of interest" description="Disordered" evidence="9">
    <location>
        <begin position="1"/>
        <end position="20"/>
    </location>
</feature>
<keyword evidence="5" id="KW-0843">Virulence</keyword>
<keyword evidence="12" id="KW-1185">Reference proteome</keyword>
<feature type="transmembrane region" description="Helical" evidence="10">
    <location>
        <begin position="52"/>
        <end position="72"/>
    </location>
</feature>
<reference evidence="11 12" key="1">
    <citation type="submission" date="2024-01" db="EMBL/GenBank/DDBJ databases">
        <authorList>
            <person name="Allen C."/>
            <person name="Tagirdzhanova G."/>
        </authorList>
    </citation>
    <scope>NUCLEOTIDE SEQUENCE [LARGE SCALE GENOMIC DNA]</scope>
</reference>
<dbReference type="InterPro" id="IPR021765">
    <property type="entry name" value="UstYa-like"/>
</dbReference>
<dbReference type="PANTHER" id="PTHR33365:SF4">
    <property type="entry name" value="CYCLOCHLOROTINE BIOSYNTHESIS PROTEIN O"/>
    <property type="match status" value="1"/>
</dbReference>